<dbReference type="PANTHER" id="PTHR12080:SF134">
    <property type="entry name" value="CD48 ANTIGEN"/>
    <property type="match status" value="1"/>
</dbReference>
<dbReference type="GO" id="GO:0002250">
    <property type="term" value="P:adaptive immune response"/>
    <property type="evidence" value="ECO:0007669"/>
    <property type="project" value="UniProtKB-KW"/>
</dbReference>
<evidence type="ECO:0000256" key="11">
    <source>
        <dbReference type="ARBA" id="ARBA00022729"/>
    </source>
</evidence>
<keyword evidence="7" id="KW-0597">Phosphoprotein</keyword>
<dbReference type="AlphaFoldDB" id="A0A8C9HEL4"/>
<keyword evidence="10 32" id="KW-0812">Transmembrane</keyword>
<evidence type="ECO:0000256" key="31">
    <source>
        <dbReference type="ARBA" id="ARBA00083677"/>
    </source>
</evidence>
<keyword evidence="20" id="KW-0675">Receptor</keyword>
<feature type="domain" description="Ig-like" evidence="34">
    <location>
        <begin position="132"/>
        <end position="209"/>
    </location>
</feature>
<dbReference type="GO" id="GO:0045087">
    <property type="term" value="P:innate immune response"/>
    <property type="evidence" value="ECO:0007669"/>
    <property type="project" value="UniProtKB-KW"/>
</dbReference>
<keyword evidence="9" id="KW-0336">GPI-anchor</keyword>
<evidence type="ECO:0000256" key="20">
    <source>
        <dbReference type="ARBA" id="ARBA00023170"/>
    </source>
</evidence>
<evidence type="ECO:0000256" key="23">
    <source>
        <dbReference type="ARBA" id="ARBA00023319"/>
    </source>
</evidence>
<keyword evidence="14" id="KW-0130">Cell adhesion</keyword>
<evidence type="ECO:0000256" key="7">
    <source>
        <dbReference type="ARBA" id="ARBA00022553"/>
    </source>
</evidence>
<keyword evidence="22" id="KW-0449">Lipoprotein</keyword>
<evidence type="ECO:0000256" key="8">
    <source>
        <dbReference type="ARBA" id="ARBA00022588"/>
    </source>
</evidence>
<feature type="transmembrane region" description="Helical" evidence="32">
    <location>
        <begin position="427"/>
        <end position="447"/>
    </location>
</feature>
<sequence length="524" mass="59132">MDSRGWNRCLALELLLLPLSLLAISIQGYLVHMTVVSSSNVTLNISESLPENYKQLTWFYTFDQKIVEWDSGKSKYFESKFKGRVRLDPQSGALYISKVQKEDNSTYIMRVLKKNGNEQEWKIKLQVLDPVPKPVIEIEKREVVDDNCYLKLSCLIPGESVNYTWYGELPKEIQNSVLETTLKPHKHSRCYTCQVSNSVSSENGTVCFSPPCTVGGRMMNCPKILRQLGSKVLLPLTHERINKSMNKSIHIVVTMAKSLENSVENKIVSLDPSEAGPPRYLGDRYKFYLENLTLGIRESRKEDEGWYLMTLEKNVSVQRFCLQLKLYEQVSTPEIKVLNKTQENGTCTLILGCTAEKGDHVAYSWSEKAGTHPLHPANSSHLLSLTLGPQHADNIYICTVSNAISNNSQAFSPWPRCRTDHSETKPWAMYAGLLGGAIMILIMVVILQLRKRGKTDHYQTTMEKKSLTIYAQVQKPGPLQKKLDPFPAQDPCTTIYVAATEPVPESVQETNSITVYASVTLPES</sequence>
<evidence type="ECO:0000256" key="3">
    <source>
        <dbReference type="ARBA" id="ARBA00004609"/>
    </source>
</evidence>
<evidence type="ECO:0000256" key="19">
    <source>
        <dbReference type="ARBA" id="ARBA00023157"/>
    </source>
</evidence>
<organism evidence="35 36">
    <name type="scientific">Piliocolobus tephrosceles</name>
    <name type="common">Ugandan red Colobus</name>
    <dbReference type="NCBI Taxonomy" id="591936"/>
    <lineage>
        <taxon>Eukaryota</taxon>
        <taxon>Metazoa</taxon>
        <taxon>Chordata</taxon>
        <taxon>Craniata</taxon>
        <taxon>Vertebrata</taxon>
        <taxon>Euteleostomi</taxon>
        <taxon>Mammalia</taxon>
        <taxon>Eutheria</taxon>
        <taxon>Euarchontoglires</taxon>
        <taxon>Primates</taxon>
        <taxon>Haplorrhini</taxon>
        <taxon>Catarrhini</taxon>
        <taxon>Cercopithecidae</taxon>
        <taxon>Colobinae</taxon>
        <taxon>Piliocolobus</taxon>
    </lineage>
</organism>
<dbReference type="GO" id="GO:0009986">
    <property type="term" value="C:cell surface"/>
    <property type="evidence" value="ECO:0007669"/>
    <property type="project" value="InterPro"/>
</dbReference>
<evidence type="ECO:0000256" key="17">
    <source>
        <dbReference type="ARBA" id="ARBA00023130"/>
    </source>
</evidence>
<dbReference type="GO" id="GO:0005576">
    <property type="term" value="C:extracellular region"/>
    <property type="evidence" value="ECO:0007669"/>
    <property type="project" value="UniProtKB-SubCell"/>
</dbReference>
<evidence type="ECO:0000256" key="1">
    <source>
        <dbReference type="ARBA" id="ARBA00004251"/>
    </source>
</evidence>
<evidence type="ECO:0000256" key="25">
    <source>
        <dbReference type="ARBA" id="ARBA00063373"/>
    </source>
</evidence>
<evidence type="ECO:0000256" key="16">
    <source>
        <dbReference type="ARBA" id="ARBA00022989"/>
    </source>
</evidence>
<evidence type="ECO:0000256" key="21">
    <source>
        <dbReference type="ARBA" id="ARBA00023180"/>
    </source>
</evidence>
<evidence type="ECO:0000256" key="22">
    <source>
        <dbReference type="ARBA" id="ARBA00023288"/>
    </source>
</evidence>
<evidence type="ECO:0000256" key="2">
    <source>
        <dbReference type="ARBA" id="ARBA00004285"/>
    </source>
</evidence>
<evidence type="ECO:0000256" key="33">
    <source>
        <dbReference type="SAM" id="SignalP"/>
    </source>
</evidence>
<accession>A0A8C9HEL4</accession>
<evidence type="ECO:0000259" key="34">
    <source>
        <dbReference type="PROSITE" id="PS50835"/>
    </source>
</evidence>
<keyword evidence="19" id="KW-1015">Disulfide bond</keyword>
<evidence type="ECO:0000256" key="15">
    <source>
        <dbReference type="ARBA" id="ARBA00022907"/>
    </source>
</evidence>
<dbReference type="FunFam" id="2.60.40.10:FF:001487">
    <property type="entry name" value="Signaling lymphocytic activation molecule"/>
    <property type="match status" value="1"/>
</dbReference>
<evidence type="ECO:0000256" key="13">
    <source>
        <dbReference type="ARBA" id="ARBA00022859"/>
    </source>
</evidence>
<evidence type="ECO:0000256" key="6">
    <source>
        <dbReference type="ARBA" id="ARBA00022525"/>
    </source>
</evidence>
<dbReference type="Proteomes" id="UP000694416">
    <property type="component" value="Unplaced"/>
</dbReference>
<comment type="subcellular location">
    <subcellularLocation>
        <location evidence="3">Cell membrane</location>
        <topology evidence="3">Lipid-anchor</topology>
        <topology evidence="3">GPI-anchor</topology>
    </subcellularLocation>
    <subcellularLocation>
        <location evidence="1">Cell membrane</location>
        <topology evidence="1">Single-pass type I membrane protein</topology>
    </subcellularLocation>
    <subcellularLocation>
        <location evidence="2">Membrane raft</location>
    </subcellularLocation>
    <subcellularLocation>
        <location evidence="4">Secreted</location>
    </subcellularLocation>
</comment>
<reference evidence="35" key="1">
    <citation type="submission" date="2025-08" db="UniProtKB">
        <authorList>
            <consortium name="Ensembl"/>
        </authorList>
    </citation>
    <scope>IDENTIFICATION</scope>
</reference>
<dbReference type="GO" id="GO:0098552">
    <property type="term" value="C:side of membrane"/>
    <property type="evidence" value="ECO:0007669"/>
    <property type="project" value="UniProtKB-KW"/>
</dbReference>
<comment type="subunit">
    <text evidence="24">Interacts (via cytoplasmic domain) with SH2D1A and SH2D1B; SH2D1A mediates association with FYN; SH2D1A binds to phosphorylated and not phosphorylated ITSM 1. Interacts (via cytoplasmic domain phosphorylated on tyrosine residues) with INPP5D and PTPN11; presence of SH2D1A facilitates binding to INPP5D. Interacts with MAP4K1. Interacts with PIK3C3, BECN1 and UVRAG; indicative for an association with PI3K complex II (PI3KC3-C2).</text>
</comment>
<feature type="chain" id="PRO_5034306051" description="CD48 antigen" evidence="33">
    <location>
        <begin position="24"/>
        <end position="524"/>
    </location>
</feature>
<evidence type="ECO:0000256" key="10">
    <source>
        <dbReference type="ARBA" id="ARBA00022692"/>
    </source>
</evidence>
<keyword evidence="11 33" id="KW-0732">Signal</keyword>
<evidence type="ECO:0000256" key="12">
    <source>
        <dbReference type="ARBA" id="ARBA00022737"/>
    </source>
</evidence>
<dbReference type="GO" id="GO:0045121">
    <property type="term" value="C:membrane raft"/>
    <property type="evidence" value="ECO:0007669"/>
    <property type="project" value="UniProtKB-SubCell"/>
</dbReference>
<keyword evidence="15" id="KW-0581">Phagocytosis</keyword>
<keyword evidence="18 32" id="KW-0472">Membrane</keyword>
<dbReference type="GO" id="GO:0042802">
    <property type="term" value="F:identical protein binding"/>
    <property type="evidence" value="ECO:0007669"/>
    <property type="project" value="UniProtKB-ARBA"/>
</dbReference>
<dbReference type="GO" id="GO:0001818">
    <property type="term" value="P:negative regulation of cytokine production"/>
    <property type="evidence" value="ECO:0007669"/>
    <property type="project" value="UniProtKB-ARBA"/>
</dbReference>
<evidence type="ECO:0000256" key="24">
    <source>
        <dbReference type="ARBA" id="ARBA00062511"/>
    </source>
</evidence>
<dbReference type="PANTHER" id="PTHR12080">
    <property type="entry name" value="SIGNALING LYMPHOCYTIC ACTIVATION MOLECULE"/>
    <property type="match status" value="1"/>
</dbReference>
<keyword evidence="8" id="KW-0399">Innate immunity</keyword>
<evidence type="ECO:0000256" key="29">
    <source>
        <dbReference type="ARBA" id="ARBA00078224"/>
    </source>
</evidence>
<dbReference type="GO" id="GO:0038023">
    <property type="term" value="F:signaling receptor activity"/>
    <property type="evidence" value="ECO:0007669"/>
    <property type="project" value="InterPro"/>
</dbReference>
<evidence type="ECO:0000313" key="35">
    <source>
        <dbReference type="Ensembl" id="ENSPTEP00000020069.1"/>
    </source>
</evidence>
<dbReference type="PROSITE" id="PS50835">
    <property type="entry name" value="IG_LIKE"/>
    <property type="match status" value="2"/>
</dbReference>
<dbReference type="InterPro" id="IPR013783">
    <property type="entry name" value="Ig-like_fold"/>
</dbReference>
<keyword evidence="16 32" id="KW-1133">Transmembrane helix</keyword>
<dbReference type="FunFam" id="2.60.40.10:FF:001516">
    <property type="entry name" value="Signaling lymphocytic activation molecule"/>
    <property type="match status" value="1"/>
</dbReference>
<dbReference type="Pfam" id="PF06214">
    <property type="entry name" value="SLAM"/>
    <property type="match status" value="1"/>
</dbReference>
<evidence type="ECO:0000256" key="4">
    <source>
        <dbReference type="ARBA" id="ARBA00004613"/>
    </source>
</evidence>
<evidence type="ECO:0000256" key="18">
    <source>
        <dbReference type="ARBA" id="ARBA00023136"/>
    </source>
</evidence>
<dbReference type="GO" id="GO:0007155">
    <property type="term" value="P:cell adhesion"/>
    <property type="evidence" value="ECO:0007669"/>
    <property type="project" value="UniProtKB-KW"/>
</dbReference>
<dbReference type="GO" id="GO:0006909">
    <property type="term" value="P:phagocytosis"/>
    <property type="evidence" value="ECO:0007669"/>
    <property type="project" value="UniProtKB-KW"/>
</dbReference>
<keyword evidence="23" id="KW-0393">Immunoglobulin domain</keyword>
<dbReference type="SUPFAM" id="SSF48726">
    <property type="entry name" value="Immunoglobulin"/>
    <property type="match status" value="1"/>
</dbReference>
<evidence type="ECO:0000256" key="9">
    <source>
        <dbReference type="ARBA" id="ARBA00022622"/>
    </source>
</evidence>
<keyword evidence="5" id="KW-1003">Cell membrane</keyword>
<keyword evidence="13" id="KW-0391">Immunity</keyword>
<evidence type="ECO:0000256" key="5">
    <source>
        <dbReference type="ARBA" id="ARBA00022475"/>
    </source>
</evidence>
<protein>
    <recommendedName>
        <fullName evidence="27">CD48 antigen</fullName>
    </recommendedName>
    <alternativeName>
        <fullName evidence="31">BCM1 surface antigen</fullName>
    </alternativeName>
    <alternativeName>
        <fullName evidence="30">SLAM family member 1</fullName>
    </alternativeName>
    <alternativeName>
        <fullName evidence="29">SLAM family member 2</fullName>
    </alternativeName>
    <alternativeName>
        <fullName evidence="26">Signaling lymphocytic activation molecule</fullName>
    </alternativeName>
    <alternativeName>
        <fullName evidence="28">Signaling lymphocytic activation molecule 2</fullName>
    </alternativeName>
</protein>
<dbReference type="GO" id="GO:0008284">
    <property type="term" value="P:positive regulation of cell population proliferation"/>
    <property type="evidence" value="ECO:0007669"/>
    <property type="project" value="UniProtKB-ARBA"/>
</dbReference>
<evidence type="ECO:0000256" key="26">
    <source>
        <dbReference type="ARBA" id="ARBA00070528"/>
    </source>
</evidence>
<dbReference type="InterPro" id="IPR010407">
    <property type="entry name" value="Sig_lymph_act_molc_N"/>
</dbReference>
<dbReference type="CDD" id="cd05775">
    <property type="entry name" value="IgV_CD2_like_N"/>
    <property type="match status" value="1"/>
</dbReference>
<dbReference type="FunFam" id="2.60.40.10:FF:001954">
    <property type="entry name" value="CD48 antigen"/>
    <property type="match status" value="1"/>
</dbReference>
<evidence type="ECO:0000256" key="14">
    <source>
        <dbReference type="ARBA" id="ARBA00022889"/>
    </source>
</evidence>
<dbReference type="InterPro" id="IPR007110">
    <property type="entry name" value="Ig-like_dom"/>
</dbReference>
<proteinExistence type="predicted"/>
<keyword evidence="21" id="KW-0325">Glycoprotein</keyword>
<dbReference type="InterPro" id="IPR003599">
    <property type="entry name" value="Ig_sub"/>
</dbReference>
<feature type="signal peptide" evidence="33">
    <location>
        <begin position="1"/>
        <end position="23"/>
    </location>
</feature>
<dbReference type="InterPro" id="IPR036179">
    <property type="entry name" value="Ig-like_dom_sf"/>
</dbReference>
<evidence type="ECO:0000256" key="27">
    <source>
        <dbReference type="ARBA" id="ARBA00070691"/>
    </source>
</evidence>
<keyword evidence="36" id="KW-1185">Reference proteome</keyword>
<comment type="subunit">
    <text evidence="25">Interacts with CD2. Interacts with CD244; this interaction is possible not only on different cells (trans interaction) but also on the same cell (cis interaction). Interacts with LCK.</text>
</comment>
<dbReference type="GO" id="GO:0005886">
    <property type="term" value="C:plasma membrane"/>
    <property type="evidence" value="ECO:0007669"/>
    <property type="project" value="UniProtKB-SubCell"/>
</dbReference>
<dbReference type="Ensembl" id="ENSPTET00000029219.1">
    <property type="protein sequence ID" value="ENSPTEP00000020069.1"/>
    <property type="gene ID" value="ENSPTEG00000021359.1"/>
</dbReference>
<dbReference type="SMART" id="SM00409">
    <property type="entry name" value="IG"/>
    <property type="match status" value="2"/>
</dbReference>
<evidence type="ECO:0000256" key="32">
    <source>
        <dbReference type="SAM" id="Phobius"/>
    </source>
</evidence>
<dbReference type="InterPro" id="IPR015631">
    <property type="entry name" value="CD2/SLAM_rcpt"/>
</dbReference>
<keyword evidence="6" id="KW-0964">Secreted</keyword>
<name>A0A8C9HEL4_9PRIM</name>
<dbReference type="Gene3D" id="2.60.40.10">
    <property type="entry name" value="Immunoglobulins"/>
    <property type="match status" value="4"/>
</dbReference>
<evidence type="ECO:0000256" key="30">
    <source>
        <dbReference type="ARBA" id="ARBA00078225"/>
    </source>
</evidence>
<keyword evidence="12" id="KW-0677">Repeat</keyword>
<evidence type="ECO:0000256" key="28">
    <source>
        <dbReference type="ARBA" id="ARBA00075440"/>
    </source>
</evidence>
<keyword evidence="17" id="KW-1064">Adaptive immunity</keyword>
<dbReference type="GO" id="GO:0046649">
    <property type="term" value="P:lymphocyte activation"/>
    <property type="evidence" value="ECO:0007669"/>
    <property type="project" value="InterPro"/>
</dbReference>
<evidence type="ECO:0000313" key="36">
    <source>
        <dbReference type="Proteomes" id="UP000694416"/>
    </source>
</evidence>
<gene>
    <name evidence="35" type="primary">CD48</name>
</gene>
<feature type="domain" description="Ig-like" evidence="34">
    <location>
        <begin position="333"/>
        <end position="412"/>
    </location>
</feature>
<reference evidence="35" key="2">
    <citation type="submission" date="2025-09" db="UniProtKB">
        <authorList>
            <consortium name="Ensembl"/>
        </authorList>
    </citation>
    <scope>IDENTIFICATION</scope>
</reference>